<name>A0AA88UVC0_9ASTE</name>
<dbReference type="PANTHER" id="PTHR37891:SF1">
    <property type="entry name" value="OS06G0113900 PROTEIN"/>
    <property type="match status" value="1"/>
</dbReference>
<proteinExistence type="predicted"/>
<feature type="region of interest" description="Disordered" evidence="1">
    <location>
        <begin position="1"/>
        <end position="21"/>
    </location>
</feature>
<comment type="caution">
    <text evidence="3">The sequence shown here is derived from an EMBL/GenBank/DDBJ whole genome shotgun (WGS) entry which is preliminary data.</text>
</comment>
<feature type="transmembrane region" description="Helical" evidence="2">
    <location>
        <begin position="497"/>
        <end position="524"/>
    </location>
</feature>
<protein>
    <submittedName>
        <fullName evidence="3">Uncharacterized protein</fullName>
    </submittedName>
</protein>
<evidence type="ECO:0000313" key="3">
    <source>
        <dbReference type="EMBL" id="KAK2995323.1"/>
    </source>
</evidence>
<dbReference type="AlphaFoldDB" id="A0AA88UVC0"/>
<feature type="transmembrane region" description="Helical" evidence="2">
    <location>
        <begin position="340"/>
        <end position="361"/>
    </location>
</feature>
<feature type="transmembrane region" description="Helical" evidence="2">
    <location>
        <begin position="287"/>
        <end position="307"/>
    </location>
</feature>
<feature type="transmembrane region" description="Helical" evidence="2">
    <location>
        <begin position="77"/>
        <end position="100"/>
    </location>
</feature>
<accession>A0AA88UVC0</accession>
<evidence type="ECO:0000256" key="2">
    <source>
        <dbReference type="SAM" id="Phobius"/>
    </source>
</evidence>
<organism evidence="3 4">
    <name type="scientific">Escallonia rubra</name>
    <dbReference type="NCBI Taxonomy" id="112253"/>
    <lineage>
        <taxon>Eukaryota</taxon>
        <taxon>Viridiplantae</taxon>
        <taxon>Streptophyta</taxon>
        <taxon>Embryophyta</taxon>
        <taxon>Tracheophyta</taxon>
        <taxon>Spermatophyta</taxon>
        <taxon>Magnoliopsida</taxon>
        <taxon>eudicotyledons</taxon>
        <taxon>Gunneridae</taxon>
        <taxon>Pentapetalae</taxon>
        <taxon>asterids</taxon>
        <taxon>campanulids</taxon>
        <taxon>Escalloniales</taxon>
        <taxon>Escalloniaceae</taxon>
        <taxon>Escallonia</taxon>
    </lineage>
</organism>
<keyword evidence="4" id="KW-1185">Reference proteome</keyword>
<sequence length="556" mass="60248">MAGSPEIPGAAGRRPRCAEDEEDLSFQDVHGVSMKVQEDMATPDIHDVGMKIQRADENYKAYGGYQDKPTKPEVFGWLLYGLCSYFIHTVLVPILFPLIISQAMHTPDPAHGWAINNKGLVCSRKGMQLYEGLTKRSITVNTMKFSPLEWTSVSWVIGIILAAPVLRTISVHLDYGQYPQLVAGAATAMGALFCLPAGFFKATWIFPPYIAAIIIANTVGSAFHARHLGLMVRGFIGSTIRKAQFPDRRAVMSWLSLYATAIGCLGSAIMSSFTYHMVQEADNSFTSLWVVSIFSGLKWFVGIVHILSATRIGGNTSSVDSIPKTHVVSIFNYPHAAGSLAGVFLSSFATMCIFTGGVLYLVGQLCFKPINVLYLWLTYFIFPLLSLPLLQPLQQLIRADAVKMQLLGFLLSTLTSGFGFYYRNAVWQKYNVLLFAAVQSTATGVLHAFGRVLLLDCSPAGKEGIFSAWFSWVRAIGTCAGFAVASASPANISRSFGVAFCTAIVGIVVLIFGNISNFGGAVAAGHLRDRSEKNSPVHGLDRGVDVKAAHEGGAEV</sequence>
<dbReference type="EMBL" id="JAVXUO010000111">
    <property type="protein sequence ID" value="KAK2995323.1"/>
    <property type="molecule type" value="Genomic_DNA"/>
</dbReference>
<keyword evidence="2" id="KW-0472">Membrane</keyword>
<evidence type="ECO:0000313" key="4">
    <source>
        <dbReference type="Proteomes" id="UP001187471"/>
    </source>
</evidence>
<feature type="transmembrane region" description="Helical" evidence="2">
    <location>
        <begin position="373"/>
        <end position="390"/>
    </location>
</feature>
<feature type="transmembrane region" description="Helical" evidence="2">
    <location>
        <begin position="181"/>
        <end position="200"/>
    </location>
</feature>
<evidence type="ECO:0000256" key="1">
    <source>
        <dbReference type="SAM" id="MobiDB-lite"/>
    </source>
</evidence>
<feature type="transmembrane region" description="Helical" evidence="2">
    <location>
        <begin position="206"/>
        <end position="225"/>
    </location>
</feature>
<reference evidence="3" key="1">
    <citation type="submission" date="2022-12" db="EMBL/GenBank/DDBJ databases">
        <title>Draft genome assemblies for two species of Escallonia (Escalloniales).</title>
        <authorList>
            <person name="Chanderbali A."/>
            <person name="Dervinis C."/>
            <person name="Anghel I."/>
            <person name="Soltis D."/>
            <person name="Soltis P."/>
            <person name="Zapata F."/>
        </authorList>
    </citation>
    <scope>NUCLEOTIDE SEQUENCE</scope>
    <source>
        <strain evidence="3">UCBG92.1500</strain>
        <tissue evidence="3">Leaf</tissue>
    </source>
</reference>
<keyword evidence="2" id="KW-1133">Transmembrane helix</keyword>
<keyword evidence="2" id="KW-0812">Transmembrane</keyword>
<feature type="transmembrane region" description="Helical" evidence="2">
    <location>
        <begin position="251"/>
        <end position="275"/>
    </location>
</feature>
<feature type="transmembrane region" description="Helical" evidence="2">
    <location>
        <begin position="402"/>
        <end position="422"/>
    </location>
</feature>
<dbReference type="PANTHER" id="PTHR37891">
    <property type="entry name" value="OS06G0113900 PROTEIN"/>
    <property type="match status" value="1"/>
</dbReference>
<dbReference type="Proteomes" id="UP001187471">
    <property type="component" value="Unassembled WGS sequence"/>
</dbReference>
<feature type="transmembrane region" description="Helical" evidence="2">
    <location>
        <begin position="150"/>
        <end position="169"/>
    </location>
</feature>
<gene>
    <name evidence="3" type="ORF">RJ640_001845</name>
</gene>
<feature type="transmembrane region" description="Helical" evidence="2">
    <location>
        <begin position="466"/>
        <end position="485"/>
    </location>
</feature>
<feature type="transmembrane region" description="Helical" evidence="2">
    <location>
        <begin position="434"/>
        <end position="454"/>
    </location>
</feature>